<gene>
    <name evidence="3" type="ORF">NDU88_002609</name>
</gene>
<evidence type="ECO:0000313" key="3">
    <source>
        <dbReference type="EMBL" id="KAJ1089458.1"/>
    </source>
</evidence>
<keyword evidence="4" id="KW-1185">Reference proteome</keyword>
<dbReference type="Proteomes" id="UP001066276">
    <property type="component" value="Chromosome 11"/>
</dbReference>
<reference evidence="3" key="1">
    <citation type="journal article" date="2022" name="bioRxiv">
        <title>Sequencing and chromosome-scale assembly of the giantPleurodeles waltlgenome.</title>
        <authorList>
            <person name="Brown T."/>
            <person name="Elewa A."/>
            <person name="Iarovenko S."/>
            <person name="Subramanian E."/>
            <person name="Araus A.J."/>
            <person name="Petzold A."/>
            <person name="Susuki M."/>
            <person name="Suzuki K.-i.T."/>
            <person name="Hayashi T."/>
            <person name="Toyoda A."/>
            <person name="Oliveira C."/>
            <person name="Osipova E."/>
            <person name="Leigh N.D."/>
            <person name="Simon A."/>
            <person name="Yun M.H."/>
        </authorList>
    </citation>
    <scope>NUCLEOTIDE SEQUENCE</scope>
    <source>
        <strain evidence="3">20211129_DDA</strain>
        <tissue evidence="3">Liver</tissue>
    </source>
</reference>
<protein>
    <recommendedName>
        <fullName evidence="2">Myb/SANT-like DNA-binding domain-containing protein</fullName>
    </recommendedName>
</protein>
<evidence type="ECO:0000313" key="4">
    <source>
        <dbReference type="Proteomes" id="UP001066276"/>
    </source>
</evidence>
<organism evidence="3 4">
    <name type="scientific">Pleurodeles waltl</name>
    <name type="common">Iberian ribbed newt</name>
    <dbReference type="NCBI Taxonomy" id="8319"/>
    <lineage>
        <taxon>Eukaryota</taxon>
        <taxon>Metazoa</taxon>
        <taxon>Chordata</taxon>
        <taxon>Craniata</taxon>
        <taxon>Vertebrata</taxon>
        <taxon>Euteleostomi</taxon>
        <taxon>Amphibia</taxon>
        <taxon>Batrachia</taxon>
        <taxon>Caudata</taxon>
        <taxon>Salamandroidea</taxon>
        <taxon>Salamandridae</taxon>
        <taxon>Pleurodelinae</taxon>
        <taxon>Pleurodeles</taxon>
    </lineage>
</organism>
<dbReference type="Pfam" id="PF13873">
    <property type="entry name" value="Myb_DNA-bind_5"/>
    <property type="match status" value="1"/>
</dbReference>
<proteinExistence type="predicted"/>
<name>A0AAV7LKN9_PLEWA</name>
<feature type="compositionally biased region" description="Basic residues" evidence="1">
    <location>
        <begin position="39"/>
        <end position="59"/>
    </location>
</feature>
<dbReference type="AlphaFoldDB" id="A0AAV7LKN9"/>
<dbReference type="InterPro" id="IPR028002">
    <property type="entry name" value="Myb_DNA-bind_5"/>
</dbReference>
<comment type="caution">
    <text evidence="3">The sequence shown here is derived from an EMBL/GenBank/DDBJ whole genome shotgun (WGS) entry which is preliminary data.</text>
</comment>
<feature type="domain" description="Myb/SANT-like DNA-binding" evidence="2">
    <location>
        <begin position="2"/>
        <end position="33"/>
    </location>
</feature>
<dbReference type="EMBL" id="JANPWB010000015">
    <property type="protein sequence ID" value="KAJ1089458.1"/>
    <property type="molecule type" value="Genomic_DNA"/>
</dbReference>
<evidence type="ECO:0000256" key="1">
    <source>
        <dbReference type="SAM" id="MobiDB-lite"/>
    </source>
</evidence>
<evidence type="ECO:0000259" key="2">
    <source>
        <dbReference type="Pfam" id="PF13873"/>
    </source>
</evidence>
<feature type="region of interest" description="Disordered" evidence="1">
    <location>
        <begin position="15"/>
        <end position="165"/>
    </location>
</feature>
<accession>A0AAV7LKN9</accession>
<sequence length="165" mass="17539">MELWRRILDRVNAVGQHPRTRDDIRKRWNDLRGKGGKNPAKHLSHRVHSGGKGARAHVLRVKEPAQGSLKGKEPAQAASKKGEEPAQAAAKKGKEPAQAVAKKRKEPAQAAAKKGKEPAQVATKKGKEPAQVATKKGKEPAPAGTKSKGPGAGTVMESPPPTMVE</sequence>
<feature type="compositionally biased region" description="Basic and acidic residues" evidence="1">
    <location>
        <begin position="19"/>
        <end position="33"/>
    </location>
</feature>